<accession>A0A844HST8</accession>
<comment type="caution">
    <text evidence="1">The sequence shown here is derived from an EMBL/GenBank/DDBJ whole genome shotgun (WGS) entry which is preliminary data.</text>
</comment>
<evidence type="ECO:0000313" key="1">
    <source>
        <dbReference type="EMBL" id="MTH62158.1"/>
    </source>
</evidence>
<name>A0A844HST8_9RHOB</name>
<gene>
    <name evidence="1" type="ORF">GL300_23450</name>
</gene>
<keyword evidence="2" id="KW-1185">Reference proteome</keyword>
<sequence length="63" mass="7438">MTRPTFDTRDYERSWGRTPRGRGSWAFATETDDWILSPSLTYTEAKRWAREQRPEADHFTVGS</sequence>
<dbReference type="EMBL" id="WMIG01000026">
    <property type="protein sequence ID" value="MTH62158.1"/>
    <property type="molecule type" value="Genomic_DNA"/>
</dbReference>
<proteinExistence type="predicted"/>
<reference evidence="1 2" key="1">
    <citation type="submission" date="2019-11" db="EMBL/GenBank/DDBJ databases">
        <authorList>
            <person name="Dong K."/>
        </authorList>
    </citation>
    <scope>NUCLEOTIDE SEQUENCE [LARGE SCALE GENOMIC DNA]</scope>
    <source>
        <strain evidence="1 2">NBRC 112902</strain>
    </source>
</reference>
<dbReference type="AlphaFoldDB" id="A0A844HST8"/>
<evidence type="ECO:0000313" key="2">
    <source>
        <dbReference type="Proteomes" id="UP000449846"/>
    </source>
</evidence>
<protein>
    <submittedName>
        <fullName evidence="1">Uncharacterized protein</fullName>
    </submittedName>
</protein>
<organism evidence="1 2">
    <name type="scientific">Paracoccus litorisediminis</name>
    <dbReference type="NCBI Taxonomy" id="2006130"/>
    <lineage>
        <taxon>Bacteria</taxon>
        <taxon>Pseudomonadati</taxon>
        <taxon>Pseudomonadota</taxon>
        <taxon>Alphaproteobacteria</taxon>
        <taxon>Rhodobacterales</taxon>
        <taxon>Paracoccaceae</taxon>
        <taxon>Paracoccus</taxon>
    </lineage>
</organism>
<dbReference type="OrthoDB" id="9990763at2"/>
<dbReference type="Proteomes" id="UP000449846">
    <property type="component" value="Unassembled WGS sequence"/>
</dbReference>
<dbReference type="RefSeq" id="WP_155042109.1">
    <property type="nucleotide sequence ID" value="NZ_WMIG01000026.1"/>
</dbReference>